<evidence type="ECO:0000313" key="3">
    <source>
        <dbReference type="EMBL" id="ABO96073.1"/>
    </source>
</evidence>
<dbReference type="CDD" id="cd16165">
    <property type="entry name" value="OCRE_ZOP1_plant"/>
    <property type="match status" value="1"/>
</dbReference>
<dbReference type="Proteomes" id="UP000001568">
    <property type="component" value="Chromosome 5"/>
</dbReference>
<evidence type="ECO:0000313" key="4">
    <source>
        <dbReference type="Proteomes" id="UP000001568"/>
    </source>
</evidence>
<dbReference type="KEGG" id="olu:OSTLU_15464"/>
<dbReference type="GeneID" id="5001731"/>
<dbReference type="RefSeq" id="XP_001417780.1">
    <property type="nucleotide sequence ID" value="XM_001417743.1"/>
</dbReference>
<dbReference type="Pfam" id="PF10235">
    <property type="entry name" value="Cript"/>
    <property type="match status" value="1"/>
</dbReference>
<feature type="compositionally biased region" description="Basic and acidic residues" evidence="1">
    <location>
        <begin position="267"/>
        <end position="277"/>
    </location>
</feature>
<dbReference type="InterPro" id="IPR019367">
    <property type="entry name" value="PDZ-binding_CRIPT"/>
</dbReference>
<dbReference type="OMA" id="AYARGVC"/>
<dbReference type="Pfam" id="PF17780">
    <property type="entry name" value="OCRE"/>
    <property type="match status" value="1"/>
</dbReference>
<dbReference type="AlphaFoldDB" id="A4RXM5"/>
<feature type="compositionally biased region" description="Acidic residues" evidence="1">
    <location>
        <begin position="157"/>
        <end position="174"/>
    </location>
</feature>
<feature type="compositionally biased region" description="Basic and acidic residues" evidence="1">
    <location>
        <begin position="124"/>
        <end position="142"/>
    </location>
</feature>
<protein>
    <recommendedName>
        <fullName evidence="2">OCRE domain-containing protein</fullName>
    </recommendedName>
</protein>
<feature type="domain" description="OCRE" evidence="2">
    <location>
        <begin position="209"/>
        <end position="254"/>
    </location>
</feature>
<evidence type="ECO:0000259" key="2">
    <source>
        <dbReference type="Pfam" id="PF17780"/>
    </source>
</evidence>
<keyword evidence="4" id="KW-1185">Reference proteome</keyword>
<organism evidence="3 4">
    <name type="scientific">Ostreococcus lucimarinus (strain CCE9901)</name>
    <dbReference type="NCBI Taxonomy" id="436017"/>
    <lineage>
        <taxon>Eukaryota</taxon>
        <taxon>Viridiplantae</taxon>
        <taxon>Chlorophyta</taxon>
        <taxon>Mamiellophyceae</taxon>
        <taxon>Mamiellales</taxon>
        <taxon>Bathycoccaceae</taxon>
        <taxon>Ostreococcus</taxon>
    </lineage>
</organism>
<sequence length="277" mass="29778">MVCAACERKRRARGDDALVHSRPMSRRDLALEGARALDARRPVNENKALAAMRRTPYGRPGERRATCAVCRCALRDGGTHCNACAYARGVCSGCGVKIMDVSAYNGHDAAATTTTNARDAAASVRDRADVSTEDVERKEAVKTRARVGTKATAMAKEEDEDEDEGEDAAEAEAEAETRAPPATSTALAGPTSAADAAREMGQAANGGEVSAWRLDTKSGYYYDVAAQVYYDPKTGGYFDCKTQQWTMPEKKTSSEIQKGIKTGSFKDGTRKPDRFGL</sequence>
<reference evidence="3 4" key="1">
    <citation type="journal article" date="2007" name="Proc. Natl. Acad. Sci. U.S.A.">
        <title>The tiny eukaryote Ostreococcus provides genomic insights into the paradox of plankton speciation.</title>
        <authorList>
            <person name="Palenik B."/>
            <person name="Grimwood J."/>
            <person name="Aerts A."/>
            <person name="Rouze P."/>
            <person name="Salamov A."/>
            <person name="Putnam N."/>
            <person name="Dupont C."/>
            <person name="Jorgensen R."/>
            <person name="Derelle E."/>
            <person name="Rombauts S."/>
            <person name="Zhou K."/>
            <person name="Otillar R."/>
            <person name="Merchant S.S."/>
            <person name="Podell S."/>
            <person name="Gaasterland T."/>
            <person name="Napoli C."/>
            <person name="Gendler K."/>
            <person name="Manuell A."/>
            <person name="Tai V."/>
            <person name="Vallon O."/>
            <person name="Piganeau G."/>
            <person name="Jancek S."/>
            <person name="Heijde M."/>
            <person name="Jabbari K."/>
            <person name="Bowler C."/>
            <person name="Lohr M."/>
            <person name="Robbens S."/>
            <person name="Werner G."/>
            <person name="Dubchak I."/>
            <person name="Pazour G.J."/>
            <person name="Ren Q."/>
            <person name="Paulsen I."/>
            <person name="Delwiche C."/>
            <person name="Schmutz J."/>
            <person name="Rokhsar D."/>
            <person name="Van de Peer Y."/>
            <person name="Moreau H."/>
            <person name="Grigoriev I.V."/>
        </authorList>
    </citation>
    <scope>NUCLEOTIDE SEQUENCE [LARGE SCALE GENOMIC DNA]</scope>
    <source>
        <strain evidence="3 4">CCE9901</strain>
    </source>
</reference>
<feature type="region of interest" description="Disordered" evidence="1">
    <location>
        <begin position="247"/>
        <end position="277"/>
    </location>
</feature>
<dbReference type="Gramene" id="ABO96073">
    <property type="protein sequence ID" value="ABO96073"/>
    <property type="gene ID" value="OSTLU_15464"/>
</dbReference>
<dbReference type="OrthoDB" id="147332at2759"/>
<feature type="compositionally biased region" description="Low complexity" evidence="1">
    <location>
        <begin position="114"/>
        <end position="123"/>
    </location>
</feature>
<dbReference type="InterPro" id="IPR041591">
    <property type="entry name" value="OCRE"/>
</dbReference>
<feature type="region of interest" description="Disordered" evidence="1">
    <location>
        <begin position="114"/>
        <end position="207"/>
    </location>
</feature>
<name>A4RXM5_OSTLU</name>
<evidence type="ECO:0000256" key="1">
    <source>
        <dbReference type="SAM" id="MobiDB-lite"/>
    </source>
</evidence>
<proteinExistence type="predicted"/>
<dbReference type="EMBL" id="CP000585">
    <property type="protein sequence ID" value="ABO96073.1"/>
    <property type="molecule type" value="Genomic_DNA"/>
</dbReference>
<dbReference type="STRING" id="436017.A4RXM5"/>
<accession>A4RXM5</accession>
<dbReference type="InterPro" id="IPR035622">
    <property type="entry name" value="ZOP1_OCRE"/>
</dbReference>
<gene>
    <name evidence="3" type="ORF">OSTLU_15464</name>
</gene>
<dbReference type="HOGENOM" id="CLU_1006081_0_0_1"/>